<sequence length="127" mass="14526">MAEQRWKRFCQAGHATRAVKLTPRIRKPSDFVGDELPSQNTVRSNIWPFHAQSTNLVLSEFTGAAVFMKHGSLLFKPANAEGLSNALYEAVTMEKKDRKKMYEELREFVTTNTSAEWTETFLGELKK</sequence>
<dbReference type="InterPro" id="IPR001830">
    <property type="entry name" value="Glyco_trans_20"/>
</dbReference>
<dbReference type="Gene3D" id="3.40.50.2000">
    <property type="entry name" value="Glycogen Phosphorylase B"/>
    <property type="match status" value="1"/>
</dbReference>
<comment type="caution">
    <text evidence="1">The sequence shown here is derived from an EMBL/GenBank/DDBJ whole genome shotgun (WGS) entry which is preliminary data.</text>
</comment>
<gene>
    <name evidence="1" type="ORF">N7472_010734</name>
</gene>
<evidence type="ECO:0000313" key="2">
    <source>
        <dbReference type="Proteomes" id="UP001150879"/>
    </source>
</evidence>
<protein>
    <submittedName>
        <fullName evidence="1">Uncharacterized protein</fullName>
    </submittedName>
</protein>
<dbReference type="SUPFAM" id="SSF53756">
    <property type="entry name" value="UDP-Glycosyltransferase/glycogen phosphorylase"/>
    <property type="match status" value="1"/>
</dbReference>
<reference evidence="1" key="2">
    <citation type="journal article" date="2023" name="IMA Fungus">
        <title>Comparative genomic study of the Penicillium genus elucidates a diverse pangenome and 15 lateral gene transfer events.</title>
        <authorList>
            <person name="Petersen C."/>
            <person name="Sorensen T."/>
            <person name="Nielsen M.R."/>
            <person name="Sondergaard T.E."/>
            <person name="Sorensen J.L."/>
            <person name="Fitzpatrick D.A."/>
            <person name="Frisvad J.C."/>
            <person name="Nielsen K.L."/>
        </authorList>
    </citation>
    <scope>NUCLEOTIDE SEQUENCE</scope>
    <source>
        <strain evidence="1">IBT 16849</strain>
    </source>
</reference>
<dbReference type="GO" id="GO:0003825">
    <property type="term" value="F:alpha,alpha-trehalose-phosphate synthase (UDP-forming) activity"/>
    <property type="evidence" value="ECO:0007669"/>
    <property type="project" value="TreeGrafter"/>
</dbReference>
<dbReference type="AlphaFoldDB" id="A0A9W9IVM3"/>
<keyword evidence="2" id="KW-1185">Reference proteome</keyword>
<dbReference type="Proteomes" id="UP001150879">
    <property type="component" value="Unassembled WGS sequence"/>
</dbReference>
<dbReference type="GO" id="GO:0004805">
    <property type="term" value="F:trehalose-phosphatase activity"/>
    <property type="evidence" value="ECO:0007669"/>
    <property type="project" value="TreeGrafter"/>
</dbReference>
<dbReference type="GO" id="GO:0034605">
    <property type="term" value="P:cellular response to heat"/>
    <property type="evidence" value="ECO:0007669"/>
    <property type="project" value="TreeGrafter"/>
</dbReference>
<proteinExistence type="predicted"/>
<dbReference type="GO" id="GO:0005946">
    <property type="term" value="C:alpha,alpha-trehalose-phosphate synthase complex (UDP-forming)"/>
    <property type="evidence" value="ECO:0007669"/>
    <property type="project" value="TreeGrafter"/>
</dbReference>
<dbReference type="Pfam" id="PF00982">
    <property type="entry name" value="Glyco_transf_20"/>
    <property type="match status" value="1"/>
</dbReference>
<evidence type="ECO:0000313" key="1">
    <source>
        <dbReference type="EMBL" id="KAJ5185894.1"/>
    </source>
</evidence>
<accession>A0A9W9IVM3</accession>
<name>A0A9W9IVM3_9EURO</name>
<dbReference type="GO" id="GO:0005992">
    <property type="term" value="P:trehalose biosynthetic process"/>
    <property type="evidence" value="ECO:0007669"/>
    <property type="project" value="InterPro"/>
</dbReference>
<organism evidence="1 2">
    <name type="scientific">Penicillium cf. griseofulvum</name>
    <dbReference type="NCBI Taxonomy" id="2972120"/>
    <lineage>
        <taxon>Eukaryota</taxon>
        <taxon>Fungi</taxon>
        <taxon>Dikarya</taxon>
        <taxon>Ascomycota</taxon>
        <taxon>Pezizomycotina</taxon>
        <taxon>Eurotiomycetes</taxon>
        <taxon>Eurotiomycetidae</taxon>
        <taxon>Eurotiales</taxon>
        <taxon>Aspergillaceae</taxon>
        <taxon>Penicillium</taxon>
    </lineage>
</organism>
<dbReference type="PANTHER" id="PTHR10788">
    <property type="entry name" value="TREHALOSE-6-PHOSPHATE SYNTHASE"/>
    <property type="match status" value="1"/>
</dbReference>
<dbReference type="PANTHER" id="PTHR10788:SF75">
    <property type="entry name" value="SYNTHASE SUBUNIT OF TREHALOSE-6-PHOSPHATE SYNTHASE_PHOSPHATASE COMPLEX (EUROFUNG)"/>
    <property type="match status" value="1"/>
</dbReference>
<dbReference type="GO" id="GO:0005829">
    <property type="term" value="C:cytosol"/>
    <property type="evidence" value="ECO:0007669"/>
    <property type="project" value="TreeGrafter"/>
</dbReference>
<dbReference type="EMBL" id="JAPQKP010000006">
    <property type="protein sequence ID" value="KAJ5185894.1"/>
    <property type="molecule type" value="Genomic_DNA"/>
</dbReference>
<dbReference type="OrthoDB" id="447564at2759"/>
<reference evidence="1" key="1">
    <citation type="submission" date="2022-11" db="EMBL/GenBank/DDBJ databases">
        <authorList>
            <person name="Petersen C."/>
        </authorList>
    </citation>
    <scope>NUCLEOTIDE SEQUENCE</scope>
    <source>
        <strain evidence="1">IBT 16849</strain>
    </source>
</reference>